<evidence type="ECO:0000313" key="3">
    <source>
        <dbReference type="EMBL" id="PTQ10883.1"/>
    </source>
</evidence>
<organism evidence="3 4">
    <name type="scientific">Sphingomonas oleivorans</name>
    <dbReference type="NCBI Taxonomy" id="1735121"/>
    <lineage>
        <taxon>Bacteria</taxon>
        <taxon>Pseudomonadati</taxon>
        <taxon>Pseudomonadota</taxon>
        <taxon>Alphaproteobacteria</taxon>
        <taxon>Sphingomonadales</taxon>
        <taxon>Sphingomonadaceae</taxon>
        <taxon>Sphingomonas</taxon>
    </lineage>
</organism>
<dbReference type="GO" id="GO:0006355">
    <property type="term" value="P:regulation of DNA-templated transcription"/>
    <property type="evidence" value="ECO:0007669"/>
    <property type="project" value="InterPro"/>
</dbReference>
<feature type="region of interest" description="Disordered" evidence="2">
    <location>
        <begin position="125"/>
        <end position="159"/>
    </location>
</feature>
<evidence type="ECO:0000256" key="1">
    <source>
        <dbReference type="ARBA" id="ARBA00007031"/>
    </source>
</evidence>
<evidence type="ECO:0000313" key="4">
    <source>
        <dbReference type="Proteomes" id="UP000244162"/>
    </source>
</evidence>
<dbReference type="Proteomes" id="UP000244162">
    <property type="component" value="Unassembled WGS sequence"/>
</dbReference>
<dbReference type="GO" id="GO:0003677">
    <property type="term" value="F:DNA binding"/>
    <property type="evidence" value="ECO:0007669"/>
    <property type="project" value="InterPro"/>
</dbReference>
<dbReference type="Pfam" id="PF05443">
    <property type="entry name" value="ROS_MUCR"/>
    <property type="match status" value="1"/>
</dbReference>
<protein>
    <submittedName>
        <fullName evidence="3">MucR family transcriptional regulator</fullName>
    </submittedName>
</protein>
<dbReference type="GO" id="GO:0008270">
    <property type="term" value="F:zinc ion binding"/>
    <property type="evidence" value="ECO:0007669"/>
    <property type="project" value="InterPro"/>
</dbReference>
<dbReference type="OrthoDB" id="9809693at2"/>
<dbReference type="InterPro" id="IPR041920">
    <property type="entry name" value="ROS/MUCR_sf"/>
</dbReference>
<proteinExistence type="inferred from homology"/>
<reference evidence="3 4" key="1">
    <citation type="submission" date="2017-09" db="EMBL/GenBank/DDBJ databases">
        <title>Sphingomonas panjinensis sp.nov., isolated from oil-contaminated soil.</title>
        <authorList>
            <person name="Wang L."/>
            <person name="Chen L."/>
        </authorList>
    </citation>
    <scope>NUCLEOTIDE SEQUENCE [LARGE SCALE GENOMIC DNA]</scope>
    <source>
        <strain evidence="3 4">FW-11</strain>
    </source>
</reference>
<name>A0A2T5FXL9_9SPHN</name>
<comment type="caution">
    <text evidence="3">The sequence shown here is derived from an EMBL/GenBank/DDBJ whole genome shotgun (WGS) entry which is preliminary data.</text>
</comment>
<evidence type="ECO:0000256" key="2">
    <source>
        <dbReference type="SAM" id="MobiDB-lite"/>
    </source>
</evidence>
<keyword evidence="4" id="KW-1185">Reference proteome</keyword>
<dbReference type="EMBL" id="NWBU01000009">
    <property type="protein sequence ID" value="PTQ10883.1"/>
    <property type="molecule type" value="Genomic_DNA"/>
</dbReference>
<dbReference type="Gene3D" id="1.10.10.1550">
    <property type="entry name" value="ROS/MUCR transcriptional regulator protein"/>
    <property type="match status" value="1"/>
</dbReference>
<comment type="similarity">
    <text evidence="1">Belongs to the ros/MucR family.</text>
</comment>
<gene>
    <name evidence="3" type="ORF">CLG96_10875</name>
</gene>
<dbReference type="AlphaFoldDB" id="A0A2T5FXL9"/>
<dbReference type="RefSeq" id="WP_107967908.1">
    <property type="nucleotide sequence ID" value="NZ_NWBU01000009.1"/>
</dbReference>
<dbReference type="InterPro" id="IPR008807">
    <property type="entry name" value="ROS_MUCR"/>
</dbReference>
<accession>A0A2T5FXL9</accession>
<sequence length="159" mass="17289">MTDVYQNSLVELVADIVSAHVSHNSVAVADVPSLIQNVHDALAGLDAPAAESVVEKPEPAVSIRASVKPDYIVDLFTGKKLKMLKRHLATHHNMTPAEYRAYWNLPSDYPMVAPNYAAQRKELAHKIGLGRKPKAAPEPAKPVKATRKGRAKKADPVEA</sequence>